<keyword evidence="2" id="KW-1185">Reference proteome</keyword>
<reference evidence="1 2" key="1">
    <citation type="submission" date="2017-04" db="EMBL/GenBank/DDBJ databases">
        <title>Draft genome sequence of Tuber borchii Vittad., a whitish edible truffle.</title>
        <authorList>
            <consortium name="DOE Joint Genome Institute"/>
            <person name="Murat C."/>
            <person name="Kuo A."/>
            <person name="Barry K.W."/>
            <person name="Clum A."/>
            <person name="Dockter R.B."/>
            <person name="Fauchery L."/>
            <person name="Iotti M."/>
            <person name="Kohler A."/>
            <person name="Labutti K."/>
            <person name="Lindquist E.A."/>
            <person name="Lipzen A."/>
            <person name="Ohm R.A."/>
            <person name="Wang M."/>
            <person name="Grigoriev I.V."/>
            <person name="Zambonelli A."/>
            <person name="Martin F.M."/>
        </authorList>
    </citation>
    <scope>NUCLEOTIDE SEQUENCE [LARGE SCALE GENOMIC DNA]</scope>
    <source>
        <strain evidence="1 2">Tbo3840</strain>
    </source>
</reference>
<proteinExistence type="predicted"/>
<evidence type="ECO:0000313" key="1">
    <source>
        <dbReference type="EMBL" id="PUU82999.1"/>
    </source>
</evidence>
<organism evidence="1 2">
    <name type="scientific">Tuber borchii</name>
    <name type="common">White truffle</name>
    <dbReference type="NCBI Taxonomy" id="42251"/>
    <lineage>
        <taxon>Eukaryota</taxon>
        <taxon>Fungi</taxon>
        <taxon>Dikarya</taxon>
        <taxon>Ascomycota</taxon>
        <taxon>Pezizomycotina</taxon>
        <taxon>Pezizomycetes</taxon>
        <taxon>Pezizales</taxon>
        <taxon>Tuberaceae</taxon>
        <taxon>Tuber</taxon>
    </lineage>
</organism>
<dbReference type="Proteomes" id="UP000244722">
    <property type="component" value="Unassembled WGS sequence"/>
</dbReference>
<accession>A0A2T7A5I7</accession>
<dbReference type="EMBL" id="NESQ01000018">
    <property type="protein sequence ID" value="PUU82999.1"/>
    <property type="molecule type" value="Genomic_DNA"/>
</dbReference>
<sequence length="91" mass="10456">MFDMIGLSCLECRLLLYCMIDVRSIAKAGQWKQNTATALIVTTKGARLQSGDMRKGDFTAVYEIPYYTRKAMFWARVQWKDWGFFQAGQTG</sequence>
<gene>
    <name evidence="1" type="ORF">B9Z19DRAFT_1073613</name>
</gene>
<name>A0A2T7A5I7_TUBBO</name>
<dbReference type="AlphaFoldDB" id="A0A2T7A5I7"/>
<comment type="caution">
    <text evidence="1">The sequence shown here is derived from an EMBL/GenBank/DDBJ whole genome shotgun (WGS) entry which is preliminary data.</text>
</comment>
<protein>
    <submittedName>
        <fullName evidence="1">Uncharacterized protein</fullName>
    </submittedName>
</protein>
<evidence type="ECO:0000313" key="2">
    <source>
        <dbReference type="Proteomes" id="UP000244722"/>
    </source>
</evidence>